<keyword evidence="2" id="KW-0677">Repeat</keyword>
<dbReference type="InterPro" id="IPR027417">
    <property type="entry name" value="P-loop_NTPase"/>
</dbReference>
<sequence length="479" mass="50465">GAGKSTLIKILTGLYQADSGTIEFDGVRVAIASPADAERLGIHVIHQDRHLAGRLTVAEQLYLGRSEGRRGWVSRRQLDRRAAADLGRTVGLRIPPNLLVDELTVAEQQLVQIARAVLAEPRLLVLDEPTAPLASAEVAQLFGTIRKLQAAGVPVVYISHYLQELQQISGKVTVLRNGANAGEVDLAAGGDALGQVVELMVGREVQEFDLKRAAPRTPDPAGQALSVDGLTVPGALRGVSFTVRPGEIVGATGLVGSGVDELADAVTGNRRHGGRVSLGGRPVRSPRAFVRASGAYVPADRRKDGALVRNTIQENISLVALKKVTRGGLIRRGAEKALAQAQISRLDIRPARPQAVVGELSGGNQQKTVLARWLAADSTFLVLDQPTSGADVGSRAQIYARINDLVDGGAAALQVTVDLEELVGLVDRILVFFRGEIVAELRRGEATTDRILALASGAGHACYAEASGGAGADTELEFA</sequence>
<dbReference type="Pfam" id="PF00005">
    <property type="entry name" value="ABC_tran"/>
    <property type="match status" value="2"/>
</dbReference>
<dbReference type="InterPro" id="IPR050107">
    <property type="entry name" value="ABC_carbohydrate_import_ATPase"/>
</dbReference>
<dbReference type="GO" id="GO:0005524">
    <property type="term" value="F:ATP binding"/>
    <property type="evidence" value="ECO:0007669"/>
    <property type="project" value="UniProtKB-KW"/>
</dbReference>
<evidence type="ECO:0000256" key="3">
    <source>
        <dbReference type="ARBA" id="ARBA00022741"/>
    </source>
</evidence>
<dbReference type="PROSITE" id="PS50893">
    <property type="entry name" value="ABC_TRANSPORTER_2"/>
    <property type="match status" value="2"/>
</dbReference>
<name>A0ABX1JJT3_9MICC</name>
<dbReference type="Gene3D" id="3.40.50.300">
    <property type="entry name" value="P-loop containing nucleotide triphosphate hydrolases"/>
    <property type="match status" value="2"/>
</dbReference>
<dbReference type="SUPFAM" id="SSF52540">
    <property type="entry name" value="P-loop containing nucleoside triphosphate hydrolases"/>
    <property type="match status" value="2"/>
</dbReference>
<feature type="domain" description="ABC transporter" evidence="5">
    <location>
        <begin position="205"/>
        <end position="459"/>
    </location>
</feature>
<keyword evidence="3" id="KW-0547">Nucleotide-binding</keyword>
<dbReference type="EMBL" id="JAAZSR010000025">
    <property type="protein sequence ID" value="NKX49583.1"/>
    <property type="molecule type" value="Genomic_DNA"/>
</dbReference>
<comment type="caution">
    <text evidence="6">The sequence shown here is derived from an EMBL/GenBank/DDBJ whole genome shotgun (WGS) entry which is preliminary data.</text>
</comment>
<evidence type="ECO:0000256" key="2">
    <source>
        <dbReference type="ARBA" id="ARBA00022737"/>
    </source>
</evidence>
<keyword evidence="4 6" id="KW-0067">ATP-binding</keyword>
<evidence type="ECO:0000313" key="6">
    <source>
        <dbReference type="EMBL" id="NKX49583.1"/>
    </source>
</evidence>
<feature type="domain" description="ABC transporter" evidence="5">
    <location>
        <begin position="1"/>
        <end position="202"/>
    </location>
</feature>
<dbReference type="CDD" id="cd03216">
    <property type="entry name" value="ABC_Carb_Monos_I"/>
    <property type="match status" value="1"/>
</dbReference>
<evidence type="ECO:0000259" key="5">
    <source>
        <dbReference type="PROSITE" id="PS50893"/>
    </source>
</evidence>
<reference evidence="6 7" key="1">
    <citation type="submission" date="2020-04" db="EMBL/GenBank/DDBJ databases">
        <authorList>
            <person name="Liu S."/>
        </authorList>
    </citation>
    <scope>NUCLEOTIDE SEQUENCE [LARGE SCALE GENOMIC DNA]</scope>
    <source>
        <strain evidence="6 7">CGMCC 1.15091</strain>
    </source>
</reference>
<organism evidence="6 7">
    <name type="scientific">Arthrobacter deserti</name>
    <dbReference type="NCBI Taxonomy" id="1742687"/>
    <lineage>
        <taxon>Bacteria</taxon>
        <taxon>Bacillati</taxon>
        <taxon>Actinomycetota</taxon>
        <taxon>Actinomycetes</taxon>
        <taxon>Micrococcales</taxon>
        <taxon>Micrococcaceae</taxon>
        <taxon>Arthrobacter</taxon>
    </lineage>
</organism>
<feature type="non-terminal residue" evidence="6">
    <location>
        <position position="1"/>
    </location>
</feature>
<evidence type="ECO:0000256" key="4">
    <source>
        <dbReference type="ARBA" id="ARBA00022840"/>
    </source>
</evidence>
<accession>A0ABX1JJT3</accession>
<proteinExistence type="predicted"/>
<dbReference type="PANTHER" id="PTHR43790">
    <property type="entry name" value="CARBOHYDRATE TRANSPORT ATP-BINDING PROTEIN MG119-RELATED"/>
    <property type="match status" value="1"/>
</dbReference>
<dbReference type="Proteomes" id="UP000523795">
    <property type="component" value="Unassembled WGS sequence"/>
</dbReference>
<keyword evidence="1" id="KW-0813">Transport</keyword>
<dbReference type="PANTHER" id="PTHR43790:SF9">
    <property type="entry name" value="GALACTOFURANOSE TRANSPORTER ATP-BINDING PROTEIN YTFR"/>
    <property type="match status" value="1"/>
</dbReference>
<evidence type="ECO:0000313" key="7">
    <source>
        <dbReference type="Proteomes" id="UP000523795"/>
    </source>
</evidence>
<dbReference type="InterPro" id="IPR003439">
    <property type="entry name" value="ABC_transporter-like_ATP-bd"/>
</dbReference>
<keyword evidence="7" id="KW-1185">Reference proteome</keyword>
<gene>
    <name evidence="6" type="ORF">HER39_03110</name>
</gene>
<dbReference type="CDD" id="cd03215">
    <property type="entry name" value="ABC_Carb_Monos_II"/>
    <property type="match status" value="1"/>
</dbReference>
<protein>
    <submittedName>
        <fullName evidence="6">Sugar ABC transporter ATP-binding protein</fullName>
    </submittedName>
</protein>
<evidence type="ECO:0000256" key="1">
    <source>
        <dbReference type="ARBA" id="ARBA00022448"/>
    </source>
</evidence>